<evidence type="ECO:0000256" key="1">
    <source>
        <dbReference type="SAM" id="Phobius"/>
    </source>
</evidence>
<dbReference type="InterPro" id="IPR036890">
    <property type="entry name" value="HATPase_C_sf"/>
</dbReference>
<accession>A0A1I6YIC6</accession>
<name>A0A1I6YIC6_9FLAO</name>
<dbReference type="GO" id="GO:0000155">
    <property type="term" value="F:phosphorelay sensor kinase activity"/>
    <property type="evidence" value="ECO:0007669"/>
    <property type="project" value="InterPro"/>
</dbReference>
<evidence type="ECO:0000259" key="2">
    <source>
        <dbReference type="Pfam" id="PF06580"/>
    </source>
</evidence>
<dbReference type="Pfam" id="PF06580">
    <property type="entry name" value="His_kinase"/>
    <property type="match status" value="1"/>
</dbReference>
<dbReference type="Proteomes" id="UP000236454">
    <property type="component" value="Unassembled WGS sequence"/>
</dbReference>
<dbReference type="RefSeq" id="WP_090246865.1">
    <property type="nucleotide sequence ID" value="NZ_FPAS01000001.1"/>
</dbReference>
<feature type="transmembrane region" description="Helical" evidence="1">
    <location>
        <begin position="118"/>
        <end position="137"/>
    </location>
</feature>
<dbReference type="InterPro" id="IPR010559">
    <property type="entry name" value="Sig_transdc_His_kin_internal"/>
</dbReference>
<gene>
    <name evidence="3" type="ORF">SAMN05216474_0923</name>
</gene>
<keyword evidence="1" id="KW-0472">Membrane</keyword>
<reference evidence="3 4" key="1">
    <citation type="submission" date="2016-10" db="EMBL/GenBank/DDBJ databases">
        <authorList>
            <person name="de Groot N.N."/>
        </authorList>
    </citation>
    <scope>NUCLEOTIDE SEQUENCE [LARGE SCALE GENOMIC DNA]</scope>
    <source>
        <strain evidence="3 4">CGMCC 1.7005</strain>
    </source>
</reference>
<dbReference type="PANTHER" id="PTHR34220">
    <property type="entry name" value="SENSOR HISTIDINE KINASE YPDA"/>
    <property type="match status" value="1"/>
</dbReference>
<dbReference type="STRING" id="477690.SAMN05216474_0923"/>
<dbReference type="OrthoDB" id="9809908at2"/>
<evidence type="ECO:0000313" key="3">
    <source>
        <dbReference type="EMBL" id="SFT50279.1"/>
    </source>
</evidence>
<organism evidence="3 4">
    <name type="scientific">Lishizhenia tianjinensis</name>
    <dbReference type="NCBI Taxonomy" id="477690"/>
    <lineage>
        <taxon>Bacteria</taxon>
        <taxon>Pseudomonadati</taxon>
        <taxon>Bacteroidota</taxon>
        <taxon>Flavobacteriia</taxon>
        <taxon>Flavobacteriales</taxon>
        <taxon>Crocinitomicaceae</taxon>
        <taxon>Lishizhenia</taxon>
    </lineage>
</organism>
<dbReference type="GO" id="GO:0016020">
    <property type="term" value="C:membrane"/>
    <property type="evidence" value="ECO:0007669"/>
    <property type="project" value="InterPro"/>
</dbReference>
<proteinExistence type="predicted"/>
<keyword evidence="1" id="KW-0812">Transmembrane</keyword>
<feature type="transmembrane region" description="Helical" evidence="1">
    <location>
        <begin position="74"/>
        <end position="98"/>
    </location>
</feature>
<dbReference type="PANTHER" id="PTHR34220:SF7">
    <property type="entry name" value="SENSOR HISTIDINE KINASE YPDA"/>
    <property type="match status" value="1"/>
</dbReference>
<dbReference type="SUPFAM" id="SSF55874">
    <property type="entry name" value="ATPase domain of HSP90 chaperone/DNA topoisomerase II/histidine kinase"/>
    <property type="match status" value="1"/>
</dbReference>
<protein>
    <submittedName>
        <fullName evidence="3">Histidine kinase</fullName>
    </submittedName>
</protein>
<sequence>MFKASGLYWVFQLLGWGAFGIILMIIIYTSETEGLDTENILYVSTMVILFIVMSHLLRTIFIKFNWLNLKFLPLLARVMPTCILISYLFLLSITLFEFMMLGEMDDSIEFLDFSIKAVVYSIFFMSWSTFYITYHLVNKSRVQELENLKLNASQTEIELKNLREQLNPHFLFNSLNSIRALIDLEPSTAKTSVTTLSNLLRNSLQMGKKSNVTLSEELDLCKRYLELEGIRFEERLRVIWNVNAPMDIVIPPFIIQTQVENAIKHGISKSIDGGDVFVGINYTQENLNIKVENTGRIKNGGRQGIGIENTKRRLFLHYKQNASFNLTEENDRVRAEININFSNT</sequence>
<keyword evidence="3" id="KW-0418">Kinase</keyword>
<dbReference type="AlphaFoldDB" id="A0A1I6YIC6"/>
<feature type="transmembrane region" description="Helical" evidence="1">
    <location>
        <begin position="7"/>
        <end position="28"/>
    </location>
</feature>
<keyword evidence="4" id="KW-1185">Reference proteome</keyword>
<evidence type="ECO:0000313" key="4">
    <source>
        <dbReference type="Proteomes" id="UP000236454"/>
    </source>
</evidence>
<dbReference type="EMBL" id="FPAS01000001">
    <property type="protein sequence ID" value="SFT50279.1"/>
    <property type="molecule type" value="Genomic_DNA"/>
</dbReference>
<dbReference type="InterPro" id="IPR050640">
    <property type="entry name" value="Bact_2-comp_sensor_kinase"/>
</dbReference>
<keyword evidence="1" id="KW-1133">Transmembrane helix</keyword>
<dbReference type="Gene3D" id="3.30.565.10">
    <property type="entry name" value="Histidine kinase-like ATPase, C-terminal domain"/>
    <property type="match status" value="1"/>
</dbReference>
<feature type="transmembrane region" description="Helical" evidence="1">
    <location>
        <begin position="40"/>
        <end position="62"/>
    </location>
</feature>
<keyword evidence="3" id="KW-0808">Transferase</keyword>
<feature type="domain" description="Signal transduction histidine kinase internal region" evidence="2">
    <location>
        <begin position="158"/>
        <end position="236"/>
    </location>
</feature>